<dbReference type="GO" id="GO:0036158">
    <property type="term" value="P:outer dynein arm assembly"/>
    <property type="evidence" value="ECO:0007669"/>
    <property type="project" value="TreeGrafter"/>
</dbReference>
<name>A0AAW1QTE8_9CHLO</name>
<organism evidence="13 14">
    <name type="scientific">[Myrmecia] bisecta</name>
    <dbReference type="NCBI Taxonomy" id="41462"/>
    <lineage>
        <taxon>Eukaryota</taxon>
        <taxon>Viridiplantae</taxon>
        <taxon>Chlorophyta</taxon>
        <taxon>core chlorophytes</taxon>
        <taxon>Trebouxiophyceae</taxon>
        <taxon>Trebouxiales</taxon>
        <taxon>Trebouxiaceae</taxon>
        <taxon>Myrmecia</taxon>
    </lineage>
</organism>
<reference evidence="13 14" key="1">
    <citation type="journal article" date="2024" name="Nat. Commun.">
        <title>Phylogenomics reveals the evolutionary origins of lichenization in chlorophyte algae.</title>
        <authorList>
            <person name="Puginier C."/>
            <person name="Libourel C."/>
            <person name="Otte J."/>
            <person name="Skaloud P."/>
            <person name="Haon M."/>
            <person name="Grisel S."/>
            <person name="Petersen M."/>
            <person name="Berrin J.G."/>
            <person name="Delaux P.M."/>
            <person name="Dal Grande F."/>
            <person name="Keller J."/>
        </authorList>
    </citation>
    <scope>NUCLEOTIDE SEQUENCE [LARGE SCALE GENOMIC DNA]</scope>
    <source>
        <strain evidence="13 14">SAG 2043</strain>
    </source>
</reference>
<evidence type="ECO:0000313" key="13">
    <source>
        <dbReference type="EMBL" id="KAK9824529.1"/>
    </source>
</evidence>
<dbReference type="GO" id="GO:0003341">
    <property type="term" value="P:cilium movement"/>
    <property type="evidence" value="ECO:0007669"/>
    <property type="project" value="TreeGrafter"/>
</dbReference>
<dbReference type="Proteomes" id="UP001489004">
    <property type="component" value="Unassembled WGS sequence"/>
</dbReference>
<keyword evidence="5" id="KW-0493">Microtubule</keyword>
<evidence type="ECO:0000256" key="7">
    <source>
        <dbReference type="ARBA" id="ARBA00023017"/>
    </source>
</evidence>
<keyword evidence="14" id="KW-1185">Reference proteome</keyword>
<dbReference type="PROSITE" id="PS50082">
    <property type="entry name" value="WD_REPEATS_2"/>
    <property type="match status" value="1"/>
</dbReference>
<dbReference type="GO" id="GO:0005874">
    <property type="term" value="C:microtubule"/>
    <property type="evidence" value="ECO:0007669"/>
    <property type="project" value="UniProtKB-KW"/>
</dbReference>
<dbReference type="InterPro" id="IPR001680">
    <property type="entry name" value="WD40_rpt"/>
</dbReference>
<dbReference type="SMART" id="SM00320">
    <property type="entry name" value="WD40"/>
    <property type="match status" value="6"/>
</dbReference>
<dbReference type="InterPro" id="IPR015943">
    <property type="entry name" value="WD40/YVTN_repeat-like_dom_sf"/>
</dbReference>
<keyword evidence="4 11" id="KW-0853">WD repeat</keyword>
<evidence type="ECO:0000256" key="8">
    <source>
        <dbReference type="ARBA" id="ARBA00023175"/>
    </source>
</evidence>
<accession>A0AAW1QTE8</accession>
<comment type="subcellular location">
    <subcellularLocation>
        <location evidence="1">Cytoplasm</location>
        <location evidence="1">Cytoskeleton</location>
        <location evidence="1">Cilium axoneme</location>
    </subcellularLocation>
</comment>
<dbReference type="GO" id="GO:0036157">
    <property type="term" value="C:outer dynein arm"/>
    <property type="evidence" value="ECO:0007669"/>
    <property type="project" value="TreeGrafter"/>
</dbReference>
<dbReference type="PANTHER" id="PTHR12442:SF11">
    <property type="entry name" value="DYNEIN AXONEMAL INTERMEDIATE CHAIN 1"/>
    <property type="match status" value="1"/>
</dbReference>
<feature type="compositionally biased region" description="Basic and acidic residues" evidence="12">
    <location>
        <begin position="138"/>
        <end position="153"/>
    </location>
</feature>
<proteinExistence type="inferred from homology"/>
<keyword evidence="8" id="KW-0505">Motor protein</keyword>
<feature type="region of interest" description="Disordered" evidence="12">
    <location>
        <begin position="226"/>
        <end position="265"/>
    </location>
</feature>
<dbReference type="EMBL" id="JALJOR010000002">
    <property type="protein sequence ID" value="KAK9824529.1"/>
    <property type="molecule type" value="Genomic_DNA"/>
</dbReference>
<feature type="compositionally biased region" description="Low complexity" evidence="12">
    <location>
        <begin position="231"/>
        <end position="242"/>
    </location>
</feature>
<feature type="region of interest" description="Disordered" evidence="12">
    <location>
        <begin position="1"/>
        <end position="46"/>
    </location>
</feature>
<evidence type="ECO:0000256" key="9">
    <source>
        <dbReference type="ARBA" id="ARBA00023212"/>
    </source>
</evidence>
<dbReference type="GO" id="GO:0045504">
    <property type="term" value="F:dynein heavy chain binding"/>
    <property type="evidence" value="ECO:0007669"/>
    <property type="project" value="TreeGrafter"/>
</dbReference>
<dbReference type="FunFam" id="2.130.10.10:FF:000251">
    <property type="entry name" value="Dynein axonemal intermediate chain 1"/>
    <property type="match status" value="1"/>
</dbReference>
<keyword evidence="9" id="KW-0206">Cytoskeleton</keyword>
<evidence type="ECO:0000256" key="6">
    <source>
        <dbReference type="ARBA" id="ARBA00022737"/>
    </source>
</evidence>
<evidence type="ECO:0000256" key="3">
    <source>
        <dbReference type="ARBA" id="ARBA00022490"/>
    </source>
</evidence>
<dbReference type="FunFam" id="2.130.10.10:FF:001467">
    <property type="entry name" value="Flagellar outer dynein arm intermediate chain 1"/>
    <property type="match status" value="1"/>
</dbReference>
<dbReference type="InterPro" id="IPR050687">
    <property type="entry name" value="Dynein_IC"/>
</dbReference>
<dbReference type="SUPFAM" id="SSF50978">
    <property type="entry name" value="WD40 repeat-like"/>
    <property type="match status" value="1"/>
</dbReference>
<evidence type="ECO:0008006" key="15">
    <source>
        <dbReference type="Google" id="ProtNLM"/>
    </source>
</evidence>
<keyword evidence="6" id="KW-0677">Repeat</keyword>
<dbReference type="AlphaFoldDB" id="A0AAW1QTE8"/>
<dbReference type="Pfam" id="PF00400">
    <property type="entry name" value="WD40"/>
    <property type="match status" value="2"/>
</dbReference>
<keyword evidence="3" id="KW-0963">Cytoplasm</keyword>
<evidence type="ECO:0000256" key="11">
    <source>
        <dbReference type="PROSITE-ProRule" id="PRU00221"/>
    </source>
</evidence>
<dbReference type="Gene3D" id="2.130.10.10">
    <property type="entry name" value="YVTN repeat-like/Quinoprotein amine dehydrogenase"/>
    <property type="match status" value="2"/>
</dbReference>
<dbReference type="GO" id="GO:0045503">
    <property type="term" value="F:dynein light chain binding"/>
    <property type="evidence" value="ECO:0007669"/>
    <property type="project" value="TreeGrafter"/>
</dbReference>
<sequence>MPGFLKTLMKRKDKPPREGAPIPKQHTDMPSPLPSSKKQPGDDFDLPVKEVVKPDNQLQLPDKLLDEEVAKMLTANNPSAPKNMVRFSTKERVFKVEPMVEQLMVHYATDGWLLHKGSEEAKRQTDCDRAADEAAAKFQAEMDRGRRDRRDDGAGLGTDTDGPDDSRQLRNQFNFSERAAQTLNYPMCDRATTTEPPPTATMSGECSQWGIYDAYLLDQERQKLQEEVTKKGAAAKKSTTAGDNDPCEPARDTSKDDRGSTLHSAHMSRAAKVLERMENQNSYNDISMDFKYWDDASDAFRPDEGTLLPLWKFYPEQAKRKHVTSLCWNPEYFDMFAVGYGSFDFLKQSGGLACCYSLKNPSYPEYIFTTDSGVMCLDFHPQHPNLLAVGCYDGTVRVFDVRTKTNKPMYASTAVTGKHTDPVWQIFWQEADLQKQLQFYSVASDGRVTLWTLSKSELTHQDMMELKLLDPSEPDGDESTLASLASCCSFDFNKAQDHLFVVGTEEGQIHKCSTAFNSEYLQTYEGHAMAVYAVKWNQLHMKTFLSASADWTVKLWDSSLAKPIMTFDLSNSVGDVAWAPYSATVFAAITDDGKVHVFDLTQNKHEPMCEQKVVQKAKLTRIAFNPKHPVLLVGDDRGCVTCLKLSPNLRRSSKPDGKQTMQEAENAKLDHVLDIARKGTISPAEEAK</sequence>
<gene>
    <name evidence="13" type="ORF">WJX72_011108</name>
</gene>
<evidence type="ECO:0000313" key="14">
    <source>
        <dbReference type="Proteomes" id="UP001489004"/>
    </source>
</evidence>
<evidence type="ECO:0000256" key="5">
    <source>
        <dbReference type="ARBA" id="ARBA00022701"/>
    </source>
</evidence>
<evidence type="ECO:0000256" key="1">
    <source>
        <dbReference type="ARBA" id="ARBA00004430"/>
    </source>
</evidence>
<comment type="similarity">
    <text evidence="2">Belongs to the dynein intermediate chain family.</text>
</comment>
<evidence type="ECO:0000256" key="4">
    <source>
        <dbReference type="ARBA" id="ARBA00022574"/>
    </source>
</evidence>
<keyword evidence="7" id="KW-0243">Dynein</keyword>
<evidence type="ECO:0000256" key="2">
    <source>
        <dbReference type="ARBA" id="ARBA00011059"/>
    </source>
</evidence>
<comment type="caution">
    <text evidence="13">The sequence shown here is derived from an EMBL/GenBank/DDBJ whole genome shotgun (WGS) entry which is preliminary data.</text>
</comment>
<dbReference type="PROSITE" id="PS50294">
    <property type="entry name" value="WD_REPEATS_REGION"/>
    <property type="match status" value="1"/>
</dbReference>
<feature type="region of interest" description="Disordered" evidence="12">
    <location>
        <begin position="138"/>
        <end position="168"/>
    </location>
</feature>
<evidence type="ECO:0000256" key="12">
    <source>
        <dbReference type="SAM" id="MobiDB-lite"/>
    </source>
</evidence>
<dbReference type="PANTHER" id="PTHR12442">
    <property type="entry name" value="DYNEIN INTERMEDIATE CHAIN"/>
    <property type="match status" value="1"/>
</dbReference>
<evidence type="ECO:0000256" key="10">
    <source>
        <dbReference type="ARBA" id="ARBA00023273"/>
    </source>
</evidence>
<protein>
    <recommendedName>
        <fullName evidence="15">Dynein intermediate chain</fullName>
    </recommendedName>
</protein>
<feature type="compositionally biased region" description="Basic and acidic residues" evidence="12">
    <location>
        <begin position="248"/>
        <end position="260"/>
    </location>
</feature>
<keyword evidence="10" id="KW-0966">Cell projection</keyword>
<feature type="repeat" description="WD" evidence="11">
    <location>
        <begin position="524"/>
        <end position="566"/>
    </location>
</feature>
<dbReference type="InterPro" id="IPR036322">
    <property type="entry name" value="WD40_repeat_dom_sf"/>
</dbReference>